<evidence type="ECO:0000256" key="2">
    <source>
        <dbReference type="SAM" id="Phobius"/>
    </source>
</evidence>
<feature type="compositionally biased region" description="Acidic residues" evidence="1">
    <location>
        <begin position="773"/>
        <end position="782"/>
    </location>
</feature>
<feature type="compositionally biased region" description="Low complexity" evidence="1">
    <location>
        <begin position="257"/>
        <end position="268"/>
    </location>
</feature>
<feature type="region of interest" description="Disordered" evidence="1">
    <location>
        <begin position="694"/>
        <end position="782"/>
    </location>
</feature>
<organism evidence="4 5">
    <name type="scientific">Acanthoscelides obtectus</name>
    <name type="common">Bean weevil</name>
    <name type="synonym">Bruchus obtectus</name>
    <dbReference type="NCBI Taxonomy" id="200917"/>
    <lineage>
        <taxon>Eukaryota</taxon>
        <taxon>Metazoa</taxon>
        <taxon>Ecdysozoa</taxon>
        <taxon>Arthropoda</taxon>
        <taxon>Hexapoda</taxon>
        <taxon>Insecta</taxon>
        <taxon>Pterygota</taxon>
        <taxon>Neoptera</taxon>
        <taxon>Endopterygota</taxon>
        <taxon>Coleoptera</taxon>
        <taxon>Polyphaga</taxon>
        <taxon>Cucujiformia</taxon>
        <taxon>Chrysomeloidea</taxon>
        <taxon>Chrysomelidae</taxon>
        <taxon>Bruchinae</taxon>
        <taxon>Bruchini</taxon>
        <taxon>Acanthoscelides</taxon>
    </lineage>
</organism>
<evidence type="ECO:0000313" key="5">
    <source>
        <dbReference type="Proteomes" id="UP001152888"/>
    </source>
</evidence>
<feature type="compositionally biased region" description="Polar residues" evidence="1">
    <location>
        <begin position="694"/>
        <end position="713"/>
    </location>
</feature>
<feature type="transmembrane region" description="Helical" evidence="2">
    <location>
        <begin position="185"/>
        <end position="209"/>
    </location>
</feature>
<dbReference type="PANTHER" id="PTHR46560:SF11">
    <property type="entry name" value="GH09980P"/>
    <property type="match status" value="1"/>
</dbReference>
<dbReference type="EMBL" id="CAKOFQ010007465">
    <property type="protein sequence ID" value="CAH2001701.1"/>
    <property type="molecule type" value="Genomic_DNA"/>
</dbReference>
<dbReference type="AlphaFoldDB" id="A0A9P0PX32"/>
<keyword evidence="3" id="KW-0732">Signal</keyword>
<keyword evidence="2" id="KW-0472">Membrane</keyword>
<feature type="chain" id="PRO_5040152228" description="ZP domain-containing protein" evidence="3">
    <location>
        <begin position="21"/>
        <end position="782"/>
    </location>
</feature>
<keyword evidence="5" id="KW-1185">Reference proteome</keyword>
<name>A0A9P0PX32_ACAOB</name>
<evidence type="ECO:0000256" key="1">
    <source>
        <dbReference type="SAM" id="MobiDB-lite"/>
    </source>
</evidence>
<keyword evidence="2" id="KW-0812">Transmembrane</keyword>
<dbReference type="PANTHER" id="PTHR46560">
    <property type="entry name" value="CYPHER, ISOFORM B"/>
    <property type="match status" value="1"/>
</dbReference>
<protein>
    <recommendedName>
        <fullName evidence="6">ZP domain-containing protein</fullName>
    </recommendedName>
</protein>
<dbReference type="Proteomes" id="UP001152888">
    <property type="component" value="Unassembled WGS sequence"/>
</dbReference>
<keyword evidence="2" id="KW-1133">Transmembrane helix</keyword>
<accession>A0A9P0PX32</accession>
<gene>
    <name evidence="4" type="ORF">ACAOBT_LOCUS26371</name>
</gene>
<evidence type="ECO:0000256" key="3">
    <source>
        <dbReference type="SAM" id="SignalP"/>
    </source>
</evidence>
<proteinExistence type="predicted"/>
<comment type="caution">
    <text evidence="4">The sequence shown here is derived from an EMBL/GenBank/DDBJ whole genome shotgun (WGS) entry which is preliminary data.</text>
</comment>
<feature type="signal peptide" evidence="3">
    <location>
        <begin position="1"/>
        <end position="20"/>
    </location>
</feature>
<feature type="region of interest" description="Disordered" evidence="1">
    <location>
        <begin position="598"/>
        <end position="675"/>
    </location>
</feature>
<evidence type="ECO:0000313" key="4">
    <source>
        <dbReference type="EMBL" id="CAH2001701.1"/>
    </source>
</evidence>
<evidence type="ECO:0008006" key="6">
    <source>
        <dbReference type="Google" id="ProtNLM"/>
    </source>
</evidence>
<feature type="compositionally biased region" description="Polar residues" evidence="1">
    <location>
        <begin position="721"/>
        <end position="746"/>
    </location>
</feature>
<sequence>MNLSQWLCLAVACLCNYASAQSNYGSQANNVEYIGEGLPPATVLDGKVTQLDDLSPVIFLNRTKAALNCAAGSMQVELKFNDKFYGLAYAAFERNSACQIHGKGGYSYRLELPLKGCGTKQDPQRVFTNNIVVRFHPSLEIDGDEIITIVCRYPPPIVPPPAALPALYQSTPAAPLAPPLKGFQILLIICGILFLSLMLLGLGCSYYCLRRRPVVFTRPFSSIGTDSEITKLSGSSIGNLSIEESIKIPRATVPVTAAPASSAGSEGPLMSDNLPSDYPSESHSEIDVDTGSLPGSSAGSYDNQAYVHETSTFYSETVATPSPPRLPIVEPKFDVQVDDVFLRTITEKKTIEDIERHKRLITEYHTRPKPVEDQKWDVTIKNYPEMPEPPEWENFSDVSSASALTLTPKLERANLSLPPQSTIVDNKPRLNAPEIVANVGSSPPRYTTTHTTHTTSMDITSDKTTMERTDYLRQYNLPVENPEVPNWDVLIRVFQPTEQTEDIVIESAETFNSQLTTADKMKWRQIITTESTLRTMLTECVVREDFERIRQDTRYTNLFEPPKWDVIIRILTPVDKTPKNKKKRGDWDNRSRRSSLPTLYEYDSDGGSSVRTLTREPVMVMPQRSRKSSYRSEMDLRSMSEVTVDFGRPDPDRYSEASSYDPGHPSLARSLSQPSLARSASEFTERWIAPSSRYDTASEITTPEGSPKSQRSSRFLPPGAQRSSATAWQVSRQTTGRPVPGSTAQMVTREYRSEATSSYVGTRNVPPSGDWFIDNDSEASYK</sequence>
<reference evidence="4" key="1">
    <citation type="submission" date="2022-03" db="EMBL/GenBank/DDBJ databases">
        <authorList>
            <person name="Sayadi A."/>
        </authorList>
    </citation>
    <scope>NUCLEOTIDE SEQUENCE</scope>
</reference>
<feature type="region of interest" description="Disordered" evidence="1">
    <location>
        <begin position="257"/>
        <end position="294"/>
    </location>
</feature>